<evidence type="ECO:0000259" key="4">
    <source>
        <dbReference type="Pfam" id="PF01494"/>
    </source>
</evidence>
<dbReference type="GO" id="GO:0004497">
    <property type="term" value="F:monooxygenase activity"/>
    <property type="evidence" value="ECO:0007669"/>
    <property type="project" value="UniProtKB-KW"/>
</dbReference>
<dbReference type="InterPro" id="IPR050493">
    <property type="entry name" value="FAD-dep_Monooxygenase_BioMet"/>
</dbReference>
<dbReference type="AlphaFoldDB" id="A0A543CPS4"/>
<dbReference type="PRINTS" id="PR00420">
    <property type="entry name" value="RNGMNOXGNASE"/>
</dbReference>
<gene>
    <name evidence="5" type="ORF">FB559_4600</name>
</gene>
<dbReference type="InterPro" id="IPR036188">
    <property type="entry name" value="FAD/NAD-bd_sf"/>
</dbReference>
<accession>A0A543CPS4</accession>
<dbReference type="Pfam" id="PF01494">
    <property type="entry name" value="FAD_binding_3"/>
    <property type="match status" value="1"/>
</dbReference>
<name>A0A543CPS4_9ACTN</name>
<dbReference type="EMBL" id="VFOZ01000001">
    <property type="protein sequence ID" value="TQL98947.1"/>
    <property type="molecule type" value="Genomic_DNA"/>
</dbReference>
<dbReference type="Proteomes" id="UP000316096">
    <property type="component" value="Unassembled WGS sequence"/>
</dbReference>
<protein>
    <submittedName>
        <fullName evidence="5">2-polyprenyl-6-methoxyphenol hydroxylase-like FAD-dependent oxidoreductase</fullName>
    </submittedName>
</protein>
<reference evidence="5 6" key="1">
    <citation type="submission" date="2019-06" db="EMBL/GenBank/DDBJ databases">
        <title>Sequencing the genomes of 1000 actinobacteria strains.</title>
        <authorList>
            <person name="Klenk H.-P."/>
        </authorList>
    </citation>
    <scope>NUCLEOTIDE SEQUENCE [LARGE SCALE GENOMIC DNA]</scope>
    <source>
        <strain evidence="5 6">DSM 102200</strain>
    </source>
</reference>
<dbReference type="InterPro" id="IPR002938">
    <property type="entry name" value="FAD-bd"/>
</dbReference>
<feature type="region of interest" description="Disordered" evidence="3">
    <location>
        <begin position="342"/>
        <end position="370"/>
    </location>
</feature>
<dbReference type="PANTHER" id="PTHR13789:SF309">
    <property type="entry name" value="PUTATIVE (AFU_ORTHOLOGUE AFUA_6G14510)-RELATED"/>
    <property type="match status" value="1"/>
</dbReference>
<dbReference type="RefSeq" id="WP_141957494.1">
    <property type="nucleotide sequence ID" value="NZ_VFOZ01000001.1"/>
</dbReference>
<dbReference type="GO" id="GO:0071949">
    <property type="term" value="F:FAD binding"/>
    <property type="evidence" value="ECO:0007669"/>
    <property type="project" value="InterPro"/>
</dbReference>
<dbReference type="OrthoDB" id="9782160at2"/>
<evidence type="ECO:0000256" key="1">
    <source>
        <dbReference type="ARBA" id="ARBA00023002"/>
    </source>
</evidence>
<evidence type="ECO:0000313" key="5">
    <source>
        <dbReference type="EMBL" id="TQL98947.1"/>
    </source>
</evidence>
<dbReference type="PANTHER" id="PTHR13789">
    <property type="entry name" value="MONOOXYGENASE"/>
    <property type="match status" value="1"/>
</dbReference>
<feature type="domain" description="FAD-binding" evidence="4">
    <location>
        <begin position="3"/>
        <end position="343"/>
    </location>
</feature>
<evidence type="ECO:0000256" key="2">
    <source>
        <dbReference type="ARBA" id="ARBA00023033"/>
    </source>
</evidence>
<keyword evidence="1" id="KW-0560">Oxidoreductase</keyword>
<dbReference type="Gene3D" id="3.50.50.60">
    <property type="entry name" value="FAD/NAD(P)-binding domain"/>
    <property type="match status" value="1"/>
</dbReference>
<keyword evidence="2" id="KW-0503">Monooxygenase</keyword>
<sequence length="383" mass="39877">MARILIVGGGVGGLAVALALHKAGAEPVVYEAHPSSGQDLGAFLTLASNGMVALAQVDAAPVVAEAGFPLTTMRVVAATGAEVATVPLGLHEDPLTRYRCLRRAELCAALRAEVLRRGIVVRHGKRLVSATEASGAVTAVFGDGSTATGELLIGADGLNSVTRSLIDPGCAPPRYAGQRVFYGYTTVAYGQAERIEMIRGSGAAFGHAVSPAGETYWFARVPGEELPAERIAATAPELWREWLVALLRPDATPAADIVAATGDRLMVTNACDLPAVERWRTGRMLLIGDAAHAASPATGQGASMALEDAIVLAKALRDAPSMDAALETYELLRRPRVEHNIANSARLTAGRAPSPARPRPAGPAGVPEEELVRQLDWAAPISG</sequence>
<keyword evidence="6" id="KW-1185">Reference proteome</keyword>
<proteinExistence type="predicted"/>
<organism evidence="5 6">
    <name type="scientific">Actinoallomurus bryophytorum</name>
    <dbReference type="NCBI Taxonomy" id="1490222"/>
    <lineage>
        <taxon>Bacteria</taxon>
        <taxon>Bacillati</taxon>
        <taxon>Actinomycetota</taxon>
        <taxon>Actinomycetes</taxon>
        <taxon>Streptosporangiales</taxon>
        <taxon>Thermomonosporaceae</taxon>
        <taxon>Actinoallomurus</taxon>
    </lineage>
</organism>
<evidence type="ECO:0000313" key="6">
    <source>
        <dbReference type="Proteomes" id="UP000316096"/>
    </source>
</evidence>
<dbReference type="SUPFAM" id="SSF51905">
    <property type="entry name" value="FAD/NAD(P)-binding domain"/>
    <property type="match status" value="1"/>
</dbReference>
<evidence type="ECO:0000256" key="3">
    <source>
        <dbReference type="SAM" id="MobiDB-lite"/>
    </source>
</evidence>
<comment type="caution">
    <text evidence="5">The sequence shown here is derived from an EMBL/GenBank/DDBJ whole genome shotgun (WGS) entry which is preliminary data.</text>
</comment>